<gene>
    <name evidence="1" type="ORF">Dsin_009335</name>
</gene>
<dbReference type="PANTHER" id="PTHR33116:SF78">
    <property type="entry name" value="OS12G0587133 PROTEIN"/>
    <property type="match status" value="1"/>
</dbReference>
<accession>A0AAE0EDE0</accession>
<dbReference type="EMBL" id="JANJYJ010000003">
    <property type="protein sequence ID" value="KAK3222310.1"/>
    <property type="molecule type" value="Genomic_DNA"/>
</dbReference>
<dbReference type="AlphaFoldDB" id="A0AAE0EDE0"/>
<proteinExistence type="predicted"/>
<organism evidence="1 2">
    <name type="scientific">Dipteronia sinensis</name>
    <dbReference type="NCBI Taxonomy" id="43782"/>
    <lineage>
        <taxon>Eukaryota</taxon>
        <taxon>Viridiplantae</taxon>
        <taxon>Streptophyta</taxon>
        <taxon>Embryophyta</taxon>
        <taxon>Tracheophyta</taxon>
        <taxon>Spermatophyta</taxon>
        <taxon>Magnoliopsida</taxon>
        <taxon>eudicotyledons</taxon>
        <taxon>Gunneridae</taxon>
        <taxon>Pentapetalae</taxon>
        <taxon>rosids</taxon>
        <taxon>malvids</taxon>
        <taxon>Sapindales</taxon>
        <taxon>Sapindaceae</taxon>
        <taxon>Hippocastanoideae</taxon>
        <taxon>Acereae</taxon>
        <taxon>Dipteronia</taxon>
    </lineage>
</organism>
<evidence type="ECO:0008006" key="3">
    <source>
        <dbReference type="Google" id="ProtNLM"/>
    </source>
</evidence>
<reference evidence="1" key="1">
    <citation type="journal article" date="2023" name="Plant J.">
        <title>Genome sequences and population genomics provide insights into the demographic history, inbreeding, and mutation load of two 'living fossil' tree species of Dipteronia.</title>
        <authorList>
            <person name="Feng Y."/>
            <person name="Comes H.P."/>
            <person name="Chen J."/>
            <person name="Zhu S."/>
            <person name="Lu R."/>
            <person name="Zhang X."/>
            <person name="Li P."/>
            <person name="Qiu J."/>
            <person name="Olsen K.M."/>
            <person name="Qiu Y."/>
        </authorList>
    </citation>
    <scope>NUCLEOTIDE SEQUENCE</scope>
    <source>
        <strain evidence="1">NBL</strain>
    </source>
</reference>
<evidence type="ECO:0000313" key="1">
    <source>
        <dbReference type="EMBL" id="KAK3222310.1"/>
    </source>
</evidence>
<comment type="caution">
    <text evidence="1">The sequence shown here is derived from an EMBL/GenBank/DDBJ whole genome shotgun (WGS) entry which is preliminary data.</text>
</comment>
<protein>
    <recommendedName>
        <fullName evidence="3">Reverse transcriptase domain-containing protein</fullName>
    </recommendedName>
</protein>
<name>A0AAE0EDE0_9ROSI</name>
<sequence length="362" mass="41538">MMFKAKELGMIKGIGFHNNVIHLTHLQFVDDTVLFRDPCMEYLLNVKRISRCFELALDLKINFHKSCLIKVGKRGPRDGIWATAFRCVSSSFPLTYLGLPLGEFASREAFWNPIITKVEQRLAPWKRGLISKGGRLVYIKAVLSSLPTYFMSMFRITRFGREQSSLWKSIICAKYGLDHDSLIWEFSDVKGCSNLLKVNSLFKEGTKSFDIINTGFQVVVRKGDSVRLWKDLRWDSIPLRQAFPRIFSIASNKFGTLKEYGSWVDSSWVWDVGLRRQLFGWERDQWNVFLLSLQGESVRREIPDALAWSYCPNGSFSFKSFRRCLENAIGLGSGICQFHARSSNSLADCLAKADSGLHRKRL</sequence>
<keyword evidence="2" id="KW-1185">Reference proteome</keyword>
<dbReference type="Proteomes" id="UP001281410">
    <property type="component" value="Unassembled WGS sequence"/>
</dbReference>
<dbReference type="PANTHER" id="PTHR33116">
    <property type="entry name" value="REVERSE TRANSCRIPTASE ZINC-BINDING DOMAIN-CONTAINING PROTEIN-RELATED-RELATED"/>
    <property type="match status" value="1"/>
</dbReference>
<evidence type="ECO:0000313" key="2">
    <source>
        <dbReference type="Proteomes" id="UP001281410"/>
    </source>
</evidence>